<evidence type="ECO:0000256" key="4">
    <source>
        <dbReference type="ARBA" id="ARBA00022722"/>
    </source>
</evidence>
<dbReference type="GO" id="GO:0043137">
    <property type="term" value="P:DNA replication, removal of RNA primer"/>
    <property type="evidence" value="ECO:0007669"/>
    <property type="project" value="TreeGrafter"/>
</dbReference>
<dbReference type="OrthoDB" id="245563at2759"/>
<keyword evidence="10" id="KW-1185">Reference proteome</keyword>
<dbReference type="SUPFAM" id="SSF53098">
    <property type="entry name" value="Ribonuclease H-like"/>
    <property type="match status" value="1"/>
</dbReference>
<dbReference type="Proteomes" id="UP000706124">
    <property type="component" value="Unassembled WGS sequence"/>
</dbReference>
<sequence>MGLSVHERHPGQSSLLQTRSFDPYLRLGNMGIDEVEICEFDEDWTYVGCFGEPCKSCGTRNLHTSSIVISVDGACSGNGTANAFMSAGVFFSINSRYNQSLPLYGPSVTNQVAELRAGILALELAMDIWRDERFGEDGNQRLREVVIKADSDYLVKGMTDYIYKWKQNGFLTTKRTRVTNRALFEELEALVNELNGMGVDVYFWHVPRSFNQSADRLAKMASRQT</sequence>
<dbReference type="Pfam" id="PF00075">
    <property type="entry name" value="RNase_H"/>
    <property type="match status" value="1"/>
</dbReference>
<name>A0A9P7SHE7_9HYPO</name>
<dbReference type="PANTHER" id="PTHR10642:SF26">
    <property type="entry name" value="RIBONUCLEASE H1"/>
    <property type="match status" value="1"/>
</dbReference>
<comment type="similarity">
    <text evidence="2">Belongs to the RNase H family.</text>
</comment>
<accession>A0A9P7SHE7</accession>
<dbReference type="InterPro" id="IPR036397">
    <property type="entry name" value="RNaseH_sf"/>
</dbReference>
<keyword evidence="6" id="KW-0255">Endonuclease</keyword>
<dbReference type="GO" id="GO:0004523">
    <property type="term" value="F:RNA-DNA hybrid ribonuclease activity"/>
    <property type="evidence" value="ECO:0007669"/>
    <property type="project" value="UniProtKB-EC"/>
</dbReference>
<keyword evidence="7" id="KW-0378">Hydrolase</keyword>
<keyword evidence="4" id="KW-0540">Nuclease</keyword>
<dbReference type="GO" id="GO:0046872">
    <property type="term" value="F:metal ion binding"/>
    <property type="evidence" value="ECO:0007669"/>
    <property type="project" value="UniProtKB-KW"/>
</dbReference>
<protein>
    <recommendedName>
        <fullName evidence="3">ribonuclease H</fullName>
        <ecNumber evidence="3">3.1.26.4</ecNumber>
    </recommendedName>
</protein>
<feature type="domain" description="RNase H type-1" evidence="8">
    <location>
        <begin position="63"/>
        <end position="223"/>
    </location>
</feature>
<gene>
    <name evidence="9" type="ORF">E4U60_001946</name>
</gene>
<dbReference type="InterPro" id="IPR002156">
    <property type="entry name" value="RNaseH_domain"/>
</dbReference>
<evidence type="ECO:0000256" key="6">
    <source>
        <dbReference type="ARBA" id="ARBA00022759"/>
    </source>
</evidence>
<dbReference type="CDD" id="cd13934">
    <property type="entry name" value="RNase_H_Dikarya_like"/>
    <property type="match status" value="1"/>
</dbReference>
<evidence type="ECO:0000256" key="3">
    <source>
        <dbReference type="ARBA" id="ARBA00012180"/>
    </source>
</evidence>
<dbReference type="PANTHER" id="PTHR10642">
    <property type="entry name" value="RIBONUCLEASE H1"/>
    <property type="match status" value="1"/>
</dbReference>
<proteinExistence type="inferred from homology"/>
<dbReference type="InterPro" id="IPR012337">
    <property type="entry name" value="RNaseH-like_sf"/>
</dbReference>
<dbReference type="PROSITE" id="PS50879">
    <property type="entry name" value="RNASE_H_1"/>
    <property type="match status" value="1"/>
</dbReference>
<evidence type="ECO:0000259" key="8">
    <source>
        <dbReference type="PROSITE" id="PS50879"/>
    </source>
</evidence>
<keyword evidence="5" id="KW-0479">Metal-binding</keyword>
<organism evidence="9 10">
    <name type="scientific">Claviceps pazoutovae</name>
    <dbReference type="NCBI Taxonomy" id="1649127"/>
    <lineage>
        <taxon>Eukaryota</taxon>
        <taxon>Fungi</taxon>
        <taxon>Dikarya</taxon>
        <taxon>Ascomycota</taxon>
        <taxon>Pezizomycotina</taxon>
        <taxon>Sordariomycetes</taxon>
        <taxon>Hypocreomycetidae</taxon>
        <taxon>Hypocreales</taxon>
        <taxon>Clavicipitaceae</taxon>
        <taxon>Claviceps</taxon>
    </lineage>
</organism>
<dbReference type="EMBL" id="SRPO01000185">
    <property type="protein sequence ID" value="KAG5937413.1"/>
    <property type="molecule type" value="Genomic_DNA"/>
</dbReference>
<dbReference type="GO" id="GO:0003676">
    <property type="term" value="F:nucleic acid binding"/>
    <property type="evidence" value="ECO:0007669"/>
    <property type="project" value="InterPro"/>
</dbReference>
<comment type="caution">
    <text evidence="9">The sequence shown here is derived from an EMBL/GenBank/DDBJ whole genome shotgun (WGS) entry which is preliminary data.</text>
</comment>
<evidence type="ECO:0000313" key="9">
    <source>
        <dbReference type="EMBL" id="KAG5937413.1"/>
    </source>
</evidence>
<evidence type="ECO:0000256" key="5">
    <source>
        <dbReference type="ARBA" id="ARBA00022723"/>
    </source>
</evidence>
<evidence type="ECO:0000256" key="7">
    <source>
        <dbReference type="ARBA" id="ARBA00022801"/>
    </source>
</evidence>
<dbReference type="AlphaFoldDB" id="A0A9P7SHE7"/>
<evidence type="ECO:0000256" key="1">
    <source>
        <dbReference type="ARBA" id="ARBA00000077"/>
    </source>
</evidence>
<dbReference type="EC" id="3.1.26.4" evidence="3"/>
<reference evidence="9 10" key="1">
    <citation type="journal article" date="2020" name="bioRxiv">
        <title>Whole genome comparisons of ergot fungi reveals the divergence and evolution of species within the genus Claviceps are the result of varying mechanisms driving genome evolution and host range expansion.</title>
        <authorList>
            <person name="Wyka S.A."/>
            <person name="Mondo S.J."/>
            <person name="Liu M."/>
            <person name="Dettman J."/>
            <person name="Nalam V."/>
            <person name="Broders K.D."/>
        </authorList>
    </citation>
    <scope>NUCLEOTIDE SEQUENCE [LARGE SCALE GENOMIC DNA]</scope>
    <source>
        <strain evidence="9 10">CCC 1485</strain>
    </source>
</reference>
<dbReference type="InterPro" id="IPR050092">
    <property type="entry name" value="RNase_H"/>
</dbReference>
<comment type="catalytic activity">
    <reaction evidence="1">
        <text>Endonucleolytic cleavage to 5'-phosphomonoester.</text>
        <dbReference type="EC" id="3.1.26.4"/>
    </reaction>
</comment>
<evidence type="ECO:0000313" key="10">
    <source>
        <dbReference type="Proteomes" id="UP000706124"/>
    </source>
</evidence>
<evidence type="ECO:0000256" key="2">
    <source>
        <dbReference type="ARBA" id="ARBA00005300"/>
    </source>
</evidence>
<dbReference type="Gene3D" id="3.30.420.10">
    <property type="entry name" value="Ribonuclease H-like superfamily/Ribonuclease H"/>
    <property type="match status" value="1"/>
</dbReference>